<organism evidence="2 3">
    <name type="scientific">Dothidotthia symphoricarpi CBS 119687</name>
    <dbReference type="NCBI Taxonomy" id="1392245"/>
    <lineage>
        <taxon>Eukaryota</taxon>
        <taxon>Fungi</taxon>
        <taxon>Dikarya</taxon>
        <taxon>Ascomycota</taxon>
        <taxon>Pezizomycotina</taxon>
        <taxon>Dothideomycetes</taxon>
        <taxon>Pleosporomycetidae</taxon>
        <taxon>Pleosporales</taxon>
        <taxon>Dothidotthiaceae</taxon>
        <taxon>Dothidotthia</taxon>
    </lineage>
</organism>
<evidence type="ECO:0000313" key="3">
    <source>
        <dbReference type="Proteomes" id="UP000799771"/>
    </source>
</evidence>
<accession>A0A6A5ZZK5</accession>
<sequence length="205" mass="22341">MTRSDSTEAQQAAHQQADQRGRADRRRGEGEFAAAVVRCDANNPGVQSRGGTALQCSQHQQTSKRRQQKPKGVTQAAGEGGRRAETMPAGETNSPSAAPGLSCPLQSGQPTRLTLDRRADVCSHAPNRESQRPFALRWRSMNKRCVSHKSPRMAGQHLFKLTASSAPTCPLQHNLHTFNTSPTPFPALLTSQDFASAPLHWARIQ</sequence>
<dbReference type="RefSeq" id="XP_033519574.1">
    <property type="nucleotide sequence ID" value="XM_033661981.1"/>
</dbReference>
<evidence type="ECO:0000313" key="2">
    <source>
        <dbReference type="EMBL" id="KAF2125182.1"/>
    </source>
</evidence>
<name>A0A6A5ZZK5_9PLEO</name>
<protein>
    <submittedName>
        <fullName evidence="2">Uncharacterized protein</fullName>
    </submittedName>
</protein>
<gene>
    <name evidence="2" type="ORF">P153DRAFT_122196</name>
</gene>
<proteinExistence type="predicted"/>
<evidence type="ECO:0000256" key="1">
    <source>
        <dbReference type="SAM" id="MobiDB-lite"/>
    </source>
</evidence>
<dbReference type="EMBL" id="ML977517">
    <property type="protein sequence ID" value="KAF2125182.1"/>
    <property type="molecule type" value="Genomic_DNA"/>
</dbReference>
<reference evidence="2" key="1">
    <citation type="journal article" date="2020" name="Stud. Mycol.">
        <title>101 Dothideomycetes genomes: a test case for predicting lifestyles and emergence of pathogens.</title>
        <authorList>
            <person name="Haridas S."/>
            <person name="Albert R."/>
            <person name="Binder M."/>
            <person name="Bloem J."/>
            <person name="Labutti K."/>
            <person name="Salamov A."/>
            <person name="Andreopoulos B."/>
            <person name="Baker S."/>
            <person name="Barry K."/>
            <person name="Bills G."/>
            <person name="Bluhm B."/>
            <person name="Cannon C."/>
            <person name="Castanera R."/>
            <person name="Culley D."/>
            <person name="Daum C."/>
            <person name="Ezra D."/>
            <person name="Gonzalez J."/>
            <person name="Henrissat B."/>
            <person name="Kuo A."/>
            <person name="Liang C."/>
            <person name="Lipzen A."/>
            <person name="Lutzoni F."/>
            <person name="Magnuson J."/>
            <person name="Mondo S."/>
            <person name="Nolan M."/>
            <person name="Ohm R."/>
            <person name="Pangilinan J."/>
            <person name="Park H.-J."/>
            <person name="Ramirez L."/>
            <person name="Alfaro M."/>
            <person name="Sun H."/>
            <person name="Tritt A."/>
            <person name="Yoshinaga Y."/>
            <person name="Zwiers L.-H."/>
            <person name="Turgeon B."/>
            <person name="Goodwin S."/>
            <person name="Spatafora J."/>
            <person name="Crous P."/>
            <person name="Grigoriev I."/>
        </authorList>
    </citation>
    <scope>NUCLEOTIDE SEQUENCE</scope>
    <source>
        <strain evidence="2">CBS 119687</strain>
    </source>
</reference>
<dbReference type="GeneID" id="54402413"/>
<feature type="compositionally biased region" description="Basic and acidic residues" evidence="1">
    <location>
        <begin position="17"/>
        <end position="30"/>
    </location>
</feature>
<feature type="compositionally biased region" description="Polar residues" evidence="1">
    <location>
        <begin position="44"/>
        <end position="61"/>
    </location>
</feature>
<keyword evidence="3" id="KW-1185">Reference proteome</keyword>
<dbReference type="Proteomes" id="UP000799771">
    <property type="component" value="Unassembled WGS sequence"/>
</dbReference>
<dbReference type="AlphaFoldDB" id="A0A6A5ZZK5"/>
<feature type="region of interest" description="Disordered" evidence="1">
    <location>
        <begin position="1"/>
        <end position="109"/>
    </location>
</feature>